<dbReference type="GO" id="GO:0003700">
    <property type="term" value="F:DNA-binding transcription factor activity"/>
    <property type="evidence" value="ECO:0007669"/>
    <property type="project" value="TreeGrafter"/>
</dbReference>
<evidence type="ECO:0000256" key="4">
    <source>
        <dbReference type="PROSITE-ProRule" id="PRU00335"/>
    </source>
</evidence>
<dbReference type="PANTHER" id="PTHR30055">
    <property type="entry name" value="HTH-TYPE TRANSCRIPTIONAL REGULATOR RUTR"/>
    <property type="match status" value="1"/>
</dbReference>
<dbReference type="SUPFAM" id="SSF48498">
    <property type="entry name" value="Tetracyclin repressor-like, C-terminal domain"/>
    <property type="match status" value="1"/>
</dbReference>
<name>A0A6L8W9N2_9PROT</name>
<dbReference type="InterPro" id="IPR009057">
    <property type="entry name" value="Homeodomain-like_sf"/>
</dbReference>
<evidence type="ECO:0000259" key="5">
    <source>
        <dbReference type="PROSITE" id="PS50977"/>
    </source>
</evidence>
<evidence type="ECO:0000256" key="3">
    <source>
        <dbReference type="ARBA" id="ARBA00023163"/>
    </source>
</evidence>
<dbReference type="SUPFAM" id="SSF46689">
    <property type="entry name" value="Homeodomain-like"/>
    <property type="match status" value="1"/>
</dbReference>
<dbReference type="PROSITE" id="PS50977">
    <property type="entry name" value="HTH_TETR_2"/>
    <property type="match status" value="1"/>
</dbReference>
<sequence length="197" mass="22191">MAENTRTREEGLHRSDNRRQELMAAAAHLFNQRGYDATSMRDIAREAGMLAGSMYYHFSSKDDLIIATYEEGKRLISTAVLEAIEGVDEPWERLTQAAIAHMNTLFGGNNFSILLCADISRTAPTLRSRLIEIRDSYDKLFMDLIEDLPLPDDIDKGLLRLSLLGSLNWSSSWYRPGGQTPSQIGAFFVRVMKEGLT</sequence>
<dbReference type="Pfam" id="PF17932">
    <property type="entry name" value="TetR_C_24"/>
    <property type="match status" value="1"/>
</dbReference>
<evidence type="ECO:0000256" key="1">
    <source>
        <dbReference type="ARBA" id="ARBA00023015"/>
    </source>
</evidence>
<dbReference type="InterPro" id="IPR050109">
    <property type="entry name" value="HTH-type_TetR-like_transc_reg"/>
</dbReference>
<protein>
    <submittedName>
        <fullName evidence="6">TetR family transcriptional regulator</fullName>
    </submittedName>
</protein>
<dbReference type="AlphaFoldDB" id="A0A6L8W9N2"/>
<feature type="DNA-binding region" description="H-T-H motif" evidence="4">
    <location>
        <begin position="39"/>
        <end position="58"/>
    </location>
</feature>
<reference evidence="6 7" key="1">
    <citation type="submission" date="2019-12" db="EMBL/GenBank/DDBJ databases">
        <title>Snethiella sp. nov. sp. isolated from sea sand.</title>
        <authorList>
            <person name="Kim J."/>
            <person name="Jeong S.E."/>
            <person name="Jung H.S."/>
            <person name="Jeon C.O."/>
        </authorList>
    </citation>
    <scope>NUCLEOTIDE SEQUENCE [LARGE SCALE GENOMIC DNA]</scope>
    <source>
        <strain evidence="6 7">DP05</strain>
    </source>
</reference>
<dbReference type="PANTHER" id="PTHR30055:SF234">
    <property type="entry name" value="HTH-TYPE TRANSCRIPTIONAL REGULATOR BETI"/>
    <property type="match status" value="1"/>
</dbReference>
<keyword evidence="3" id="KW-0804">Transcription</keyword>
<dbReference type="Pfam" id="PF00440">
    <property type="entry name" value="TetR_N"/>
    <property type="match status" value="1"/>
</dbReference>
<dbReference type="InterPro" id="IPR036271">
    <property type="entry name" value="Tet_transcr_reg_TetR-rel_C_sf"/>
</dbReference>
<evidence type="ECO:0000313" key="6">
    <source>
        <dbReference type="EMBL" id="MZR31419.1"/>
    </source>
</evidence>
<dbReference type="InterPro" id="IPR041490">
    <property type="entry name" value="KstR2_TetR_C"/>
</dbReference>
<dbReference type="EMBL" id="WTUW01000002">
    <property type="protein sequence ID" value="MZR31419.1"/>
    <property type="molecule type" value="Genomic_DNA"/>
</dbReference>
<keyword evidence="7" id="KW-1185">Reference proteome</keyword>
<organism evidence="6 7">
    <name type="scientific">Sneathiella litorea</name>
    <dbReference type="NCBI Taxonomy" id="2606216"/>
    <lineage>
        <taxon>Bacteria</taxon>
        <taxon>Pseudomonadati</taxon>
        <taxon>Pseudomonadota</taxon>
        <taxon>Alphaproteobacteria</taxon>
        <taxon>Sneathiellales</taxon>
        <taxon>Sneathiellaceae</taxon>
        <taxon>Sneathiella</taxon>
    </lineage>
</organism>
<dbReference type="PRINTS" id="PR00455">
    <property type="entry name" value="HTHTETR"/>
</dbReference>
<feature type="domain" description="HTH tetR-type" evidence="5">
    <location>
        <begin position="16"/>
        <end position="76"/>
    </location>
</feature>
<dbReference type="Proteomes" id="UP000476030">
    <property type="component" value="Unassembled WGS sequence"/>
</dbReference>
<evidence type="ECO:0000313" key="7">
    <source>
        <dbReference type="Proteomes" id="UP000476030"/>
    </source>
</evidence>
<dbReference type="GO" id="GO:0000976">
    <property type="term" value="F:transcription cis-regulatory region binding"/>
    <property type="evidence" value="ECO:0007669"/>
    <property type="project" value="TreeGrafter"/>
</dbReference>
<proteinExistence type="predicted"/>
<keyword evidence="1" id="KW-0805">Transcription regulation</keyword>
<dbReference type="InterPro" id="IPR001647">
    <property type="entry name" value="HTH_TetR"/>
</dbReference>
<dbReference type="Gene3D" id="1.10.357.10">
    <property type="entry name" value="Tetracycline Repressor, domain 2"/>
    <property type="match status" value="1"/>
</dbReference>
<dbReference type="RefSeq" id="WP_161315924.1">
    <property type="nucleotide sequence ID" value="NZ_WTUW01000002.1"/>
</dbReference>
<keyword evidence="2 4" id="KW-0238">DNA-binding</keyword>
<accession>A0A6L8W9N2</accession>
<comment type="caution">
    <text evidence="6">The sequence shown here is derived from an EMBL/GenBank/DDBJ whole genome shotgun (WGS) entry which is preliminary data.</text>
</comment>
<gene>
    <name evidence="6" type="ORF">GQE98_12315</name>
</gene>
<evidence type="ECO:0000256" key="2">
    <source>
        <dbReference type="ARBA" id="ARBA00023125"/>
    </source>
</evidence>